<dbReference type="InterPro" id="IPR036280">
    <property type="entry name" value="Multihaem_cyt_sf"/>
</dbReference>
<evidence type="ECO:0000256" key="1">
    <source>
        <dbReference type="ARBA" id="ARBA00022448"/>
    </source>
</evidence>
<name>A0A3B0VPJ8_9ZZZZ</name>
<evidence type="ECO:0000313" key="9">
    <source>
        <dbReference type="EMBL" id="VAW44801.1"/>
    </source>
</evidence>
<keyword evidence="2" id="KW-0349">Heme</keyword>
<evidence type="ECO:0000256" key="6">
    <source>
        <dbReference type="ARBA" id="ARBA00023004"/>
    </source>
</evidence>
<sequence length="490" mass="55337">MKILIIIIALLLLAVGGIYVFRQPAPTVFHADFVGSEVCGDCHWITYDAWKISPHHNIARLPAKDSVVGNFDEGQYFFPQQNPEIDLPGAQMYQRGGQYFMALRDVGKDSYSEFKINKVIGYQYRQTYLTQESGGVLRRLPIQWSVPRQAYFAYWNEQEQSPQSVHDLWEQMKPLNSAWNLYCARCHTTNLQEQNKDPAHTVADVKWTEIGVGCEVCHGPGSQHVEYMNGHPINRLASWLDQNLLQKTAPFIINAANQEQGFALSVCARCHGADIFRKRQSLYRNYKPGYDANGKLNDLSPYFAEAPLVPGRKHPTIEVWPDGRPKGLGTLFRSFADSSHYQSTDMRCYTCHDPHNNKKPAATGLLRPSLQSNAFCLDCHMPLAENLNAHTNHKAGTPGAYCYDCHMPKNLLNQVSGVAHFVRSHNMGSIPNPLLSEKLGVENSPNACHQCHQDKSNQWAIEQLKSWGMDKHLLDTGLHLQRNANSDTAH</sequence>
<keyword evidence="5" id="KW-0249">Electron transport</keyword>
<evidence type="ECO:0000256" key="5">
    <source>
        <dbReference type="ARBA" id="ARBA00022982"/>
    </source>
</evidence>
<evidence type="ECO:0000256" key="2">
    <source>
        <dbReference type="ARBA" id="ARBA00022617"/>
    </source>
</evidence>
<evidence type="ECO:0000259" key="7">
    <source>
        <dbReference type="Pfam" id="PF09699"/>
    </source>
</evidence>
<dbReference type="InterPro" id="IPR038266">
    <property type="entry name" value="NapC/NirT_cytc_sf"/>
</dbReference>
<accession>A0A3B0VPJ8</accession>
<protein>
    <submittedName>
        <fullName evidence="9">Uncharacterized protein</fullName>
    </submittedName>
</protein>
<evidence type="ECO:0000259" key="8">
    <source>
        <dbReference type="Pfam" id="PF13435"/>
    </source>
</evidence>
<keyword evidence="1" id="KW-0813">Transport</keyword>
<gene>
    <name evidence="9" type="ORF">MNBD_GAMMA02-1065</name>
</gene>
<dbReference type="PANTHER" id="PTHR35038:SF8">
    <property type="entry name" value="C-TYPE POLYHEME CYTOCHROME OMCC"/>
    <property type="match status" value="1"/>
</dbReference>
<evidence type="ECO:0000256" key="4">
    <source>
        <dbReference type="ARBA" id="ARBA00022729"/>
    </source>
</evidence>
<dbReference type="Gene3D" id="1.10.3820.10">
    <property type="entry name" value="Di-heme elbow motif domain"/>
    <property type="match status" value="1"/>
</dbReference>
<dbReference type="InterPro" id="IPR023155">
    <property type="entry name" value="Cyt_c-552/4"/>
</dbReference>
<dbReference type="EMBL" id="UOFA01000136">
    <property type="protein sequence ID" value="VAW44801.1"/>
    <property type="molecule type" value="Genomic_DNA"/>
</dbReference>
<dbReference type="InterPro" id="IPR051829">
    <property type="entry name" value="Multiheme_Cytochr_ET"/>
</dbReference>
<dbReference type="GO" id="GO:0046872">
    <property type="term" value="F:metal ion binding"/>
    <property type="evidence" value="ECO:0007669"/>
    <property type="project" value="UniProtKB-KW"/>
</dbReference>
<feature type="domain" description="Cytochrome c-552/4" evidence="8">
    <location>
        <begin position="170"/>
        <end position="219"/>
    </location>
</feature>
<feature type="domain" description="Doubled CXXCH motif" evidence="7">
    <location>
        <begin position="345"/>
        <end position="383"/>
    </location>
</feature>
<organism evidence="9">
    <name type="scientific">hydrothermal vent metagenome</name>
    <dbReference type="NCBI Taxonomy" id="652676"/>
    <lineage>
        <taxon>unclassified sequences</taxon>
        <taxon>metagenomes</taxon>
        <taxon>ecological metagenomes</taxon>
    </lineage>
</organism>
<reference evidence="9" key="1">
    <citation type="submission" date="2018-06" db="EMBL/GenBank/DDBJ databases">
        <authorList>
            <person name="Zhirakovskaya E."/>
        </authorList>
    </citation>
    <scope>NUCLEOTIDE SEQUENCE</scope>
</reference>
<evidence type="ECO:0000256" key="3">
    <source>
        <dbReference type="ARBA" id="ARBA00022723"/>
    </source>
</evidence>
<dbReference type="Pfam" id="PF13435">
    <property type="entry name" value="Cytochrome_C554"/>
    <property type="match status" value="1"/>
</dbReference>
<dbReference type="InterPro" id="IPR010177">
    <property type="entry name" value="Paired_CXXCH_1"/>
</dbReference>
<keyword evidence="3" id="KW-0479">Metal-binding</keyword>
<dbReference type="Gene3D" id="1.10.1130.10">
    <property type="entry name" value="Flavocytochrome C3, Chain A"/>
    <property type="match status" value="1"/>
</dbReference>
<dbReference type="Pfam" id="PF09699">
    <property type="entry name" value="Paired_CXXCH_1"/>
    <property type="match status" value="1"/>
</dbReference>
<keyword evidence="6" id="KW-0408">Iron</keyword>
<dbReference type="PANTHER" id="PTHR35038">
    <property type="entry name" value="DISSIMILATORY SULFITE REDUCTASE SIRA"/>
    <property type="match status" value="1"/>
</dbReference>
<keyword evidence="4" id="KW-0732">Signal</keyword>
<dbReference type="AlphaFoldDB" id="A0A3B0VPJ8"/>
<proteinExistence type="predicted"/>
<dbReference type="SUPFAM" id="SSF48695">
    <property type="entry name" value="Multiheme cytochromes"/>
    <property type="match status" value="1"/>
</dbReference>